<evidence type="ECO:0000313" key="2">
    <source>
        <dbReference type="Proteomes" id="UP000036947"/>
    </source>
</evidence>
<name>A0A0L0N1R0_TOLOC</name>
<dbReference type="OrthoDB" id="5145117at2759"/>
<sequence length="128" mass="14879">MDTPRSILLPDDGLEDDNERLYEFNTENFGDSFSISHRDVNSFEPITGRIYESYPTDRIVVFRPRKGKKMFGCIRVLERETAAQDEVTKKKKSPVWEEKRGGGPYVGLIPSECRFEAILVEIKFIMKR</sequence>
<reference evidence="1 2" key="1">
    <citation type="journal article" date="2015" name="BMC Genomics">
        <title>The genome of the truffle-parasite Tolypocladium ophioglossoides and the evolution of antifungal peptaibiotics.</title>
        <authorList>
            <person name="Quandt C.A."/>
            <person name="Bushley K.E."/>
            <person name="Spatafora J.W."/>
        </authorList>
    </citation>
    <scope>NUCLEOTIDE SEQUENCE [LARGE SCALE GENOMIC DNA]</scope>
    <source>
        <strain evidence="1 2">CBS 100239</strain>
    </source>
</reference>
<keyword evidence="2" id="KW-1185">Reference proteome</keyword>
<comment type="caution">
    <text evidence="1">The sequence shown here is derived from an EMBL/GenBank/DDBJ whole genome shotgun (WGS) entry which is preliminary data.</text>
</comment>
<dbReference type="Proteomes" id="UP000036947">
    <property type="component" value="Unassembled WGS sequence"/>
</dbReference>
<evidence type="ECO:0000313" key="1">
    <source>
        <dbReference type="EMBL" id="KND88038.1"/>
    </source>
</evidence>
<organism evidence="1 2">
    <name type="scientific">Tolypocladium ophioglossoides (strain CBS 100239)</name>
    <name type="common">Snaketongue truffleclub</name>
    <name type="synonym">Elaphocordyceps ophioglossoides</name>
    <dbReference type="NCBI Taxonomy" id="1163406"/>
    <lineage>
        <taxon>Eukaryota</taxon>
        <taxon>Fungi</taxon>
        <taxon>Dikarya</taxon>
        <taxon>Ascomycota</taxon>
        <taxon>Pezizomycotina</taxon>
        <taxon>Sordariomycetes</taxon>
        <taxon>Hypocreomycetidae</taxon>
        <taxon>Hypocreales</taxon>
        <taxon>Ophiocordycipitaceae</taxon>
        <taxon>Tolypocladium</taxon>
    </lineage>
</organism>
<accession>A0A0L0N1R0</accession>
<dbReference type="AlphaFoldDB" id="A0A0L0N1R0"/>
<proteinExistence type="predicted"/>
<protein>
    <submittedName>
        <fullName evidence="1">Uncharacterized protein</fullName>
    </submittedName>
</protein>
<gene>
    <name evidence="1" type="ORF">TOPH_07336</name>
</gene>
<dbReference type="EMBL" id="LFRF01000029">
    <property type="protein sequence ID" value="KND88038.1"/>
    <property type="molecule type" value="Genomic_DNA"/>
</dbReference>